<dbReference type="EMBL" id="JANUGQ010000004">
    <property type="protein sequence ID" value="MCS0635450.1"/>
    <property type="molecule type" value="Genomic_DNA"/>
</dbReference>
<reference evidence="2" key="1">
    <citation type="submission" date="2022-08" db="EMBL/GenBank/DDBJ databases">
        <authorList>
            <person name="Somphong A."/>
            <person name="Phongsopitanun W."/>
        </authorList>
    </citation>
    <scope>NUCLEOTIDE SEQUENCE</scope>
    <source>
        <strain evidence="2">LP05-1</strain>
    </source>
</reference>
<sequence length="121" mass="13104">MAYGEGGAPRQVIRIRPAGETPGSDVEALRVWLARERFLSERLARGECRLQERPVADATGTPMGLGSEIVLVVVQGVTGVVVLELMEQAKSAVREWQENRRSVGDDDPPDFDVTVDGDDAG</sequence>
<dbReference type="Proteomes" id="UP001431313">
    <property type="component" value="Unassembled WGS sequence"/>
</dbReference>
<organism evidence="2 3">
    <name type="scientific">Streptomyces pyxinae</name>
    <dbReference type="NCBI Taxonomy" id="2970734"/>
    <lineage>
        <taxon>Bacteria</taxon>
        <taxon>Bacillati</taxon>
        <taxon>Actinomycetota</taxon>
        <taxon>Actinomycetes</taxon>
        <taxon>Kitasatosporales</taxon>
        <taxon>Streptomycetaceae</taxon>
        <taxon>Streptomyces</taxon>
    </lineage>
</organism>
<name>A0ABT2CDG0_9ACTN</name>
<keyword evidence="3" id="KW-1185">Reference proteome</keyword>
<accession>A0ABT2CDG0</accession>
<proteinExistence type="predicted"/>
<comment type="caution">
    <text evidence="2">The sequence shown here is derived from an EMBL/GenBank/DDBJ whole genome shotgun (WGS) entry which is preliminary data.</text>
</comment>
<evidence type="ECO:0000256" key="1">
    <source>
        <dbReference type="SAM" id="MobiDB-lite"/>
    </source>
</evidence>
<protein>
    <submittedName>
        <fullName evidence="2">Uncharacterized protein</fullName>
    </submittedName>
</protein>
<feature type="compositionally biased region" description="Acidic residues" evidence="1">
    <location>
        <begin position="105"/>
        <end position="121"/>
    </location>
</feature>
<evidence type="ECO:0000313" key="2">
    <source>
        <dbReference type="EMBL" id="MCS0635450.1"/>
    </source>
</evidence>
<feature type="region of interest" description="Disordered" evidence="1">
    <location>
        <begin position="97"/>
        <end position="121"/>
    </location>
</feature>
<dbReference type="RefSeq" id="WP_258786267.1">
    <property type="nucleotide sequence ID" value="NZ_JANUGQ010000004.1"/>
</dbReference>
<gene>
    <name evidence="2" type="ORF">NX801_07215</name>
</gene>
<evidence type="ECO:0000313" key="3">
    <source>
        <dbReference type="Proteomes" id="UP001431313"/>
    </source>
</evidence>